<comment type="caution">
    <text evidence="2">The sequence shown here is derived from an EMBL/GenBank/DDBJ whole genome shotgun (WGS) entry which is preliminary data.</text>
</comment>
<sequence length="157" mass="17291">MPHKNTDGPHGDPTRPRDGRAEAGSAPDRIRNDQPEVRGEQHQARREQDAREHLLHLGGEALPSPPWRPLREATSAVDLAQLALWRSRDAAPEELLSALTLMPSARAEVEGLESGLLFIARAAGLTWAQIAEAMGFNSPQACQQHFTRLNARRDVDS</sequence>
<evidence type="ECO:0000313" key="2">
    <source>
        <dbReference type="EMBL" id="MBP2380266.1"/>
    </source>
</evidence>
<feature type="compositionally biased region" description="Basic and acidic residues" evidence="1">
    <location>
        <begin position="1"/>
        <end position="21"/>
    </location>
</feature>
<organism evidence="2 3">
    <name type="scientific">Brachybacterium sacelli</name>
    <dbReference type="NCBI Taxonomy" id="173364"/>
    <lineage>
        <taxon>Bacteria</taxon>
        <taxon>Bacillati</taxon>
        <taxon>Actinomycetota</taxon>
        <taxon>Actinomycetes</taxon>
        <taxon>Micrococcales</taxon>
        <taxon>Dermabacteraceae</taxon>
        <taxon>Brachybacterium</taxon>
    </lineage>
</organism>
<proteinExistence type="predicted"/>
<accession>A0ABS4WVU2</accession>
<dbReference type="Proteomes" id="UP001519290">
    <property type="component" value="Unassembled WGS sequence"/>
</dbReference>
<feature type="compositionally biased region" description="Basic and acidic residues" evidence="1">
    <location>
        <begin position="28"/>
        <end position="53"/>
    </location>
</feature>
<evidence type="ECO:0000256" key="1">
    <source>
        <dbReference type="SAM" id="MobiDB-lite"/>
    </source>
</evidence>
<gene>
    <name evidence="2" type="ORF">JOF43_000223</name>
</gene>
<keyword evidence="3" id="KW-1185">Reference proteome</keyword>
<feature type="region of interest" description="Disordered" evidence="1">
    <location>
        <begin position="1"/>
        <end position="53"/>
    </location>
</feature>
<name>A0ABS4WVU2_9MICO</name>
<reference evidence="2 3" key="1">
    <citation type="submission" date="2021-03" db="EMBL/GenBank/DDBJ databases">
        <title>Sequencing the genomes of 1000 actinobacteria strains.</title>
        <authorList>
            <person name="Klenk H.-P."/>
        </authorList>
    </citation>
    <scope>NUCLEOTIDE SEQUENCE [LARGE SCALE GENOMIC DNA]</scope>
    <source>
        <strain evidence="2 3">DSM 14566</strain>
    </source>
</reference>
<evidence type="ECO:0008006" key="4">
    <source>
        <dbReference type="Google" id="ProtNLM"/>
    </source>
</evidence>
<protein>
    <recommendedName>
        <fullName evidence="4">DNA-binding protein</fullName>
    </recommendedName>
</protein>
<evidence type="ECO:0000313" key="3">
    <source>
        <dbReference type="Proteomes" id="UP001519290"/>
    </source>
</evidence>
<dbReference type="RefSeq" id="WP_245353978.1">
    <property type="nucleotide sequence ID" value="NZ_BAAAJW010000006.1"/>
</dbReference>
<dbReference type="EMBL" id="JAGIOD010000001">
    <property type="protein sequence ID" value="MBP2380266.1"/>
    <property type="molecule type" value="Genomic_DNA"/>
</dbReference>